<dbReference type="Gene3D" id="3.10.10.10">
    <property type="entry name" value="HIV Type 1 Reverse Transcriptase, subunit A, domain 1"/>
    <property type="match status" value="1"/>
</dbReference>
<gene>
    <name evidence="3" type="primary">LOC107894561</name>
</gene>
<evidence type="ECO:0000313" key="3">
    <source>
        <dbReference type="RefSeq" id="XP_016675313.1"/>
    </source>
</evidence>
<dbReference type="AlphaFoldDB" id="A0A1U8IG30"/>
<dbReference type="InterPro" id="IPR032567">
    <property type="entry name" value="RTL1-rel"/>
</dbReference>
<proteinExistence type="predicted"/>
<dbReference type="InterPro" id="IPR043502">
    <property type="entry name" value="DNA/RNA_pol_sf"/>
</dbReference>
<feature type="domain" description="Retrotransposon gag" evidence="1">
    <location>
        <begin position="6"/>
        <end position="57"/>
    </location>
</feature>
<dbReference type="Pfam" id="PF03732">
    <property type="entry name" value="Retrotrans_gag"/>
    <property type="match status" value="1"/>
</dbReference>
<keyword evidence="2" id="KW-1185">Reference proteome</keyword>
<dbReference type="SUPFAM" id="SSF56672">
    <property type="entry name" value="DNA/RNA polymerases"/>
    <property type="match status" value="1"/>
</dbReference>
<accession>A0A1U8IG30</accession>
<organism evidence="2 3">
    <name type="scientific">Gossypium hirsutum</name>
    <name type="common">Upland cotton</name>
    <name type="synonym">Gossypium mexicanum</name>
    <dbReference type="NCBI Taxonomy" id="3635"/>
    <lineage>
        <taxon>Eukaryota</taxon>
        <taxon>Viridiplantae</taxon>
        <taxon>Streptophyta</taxon>
        <taxon>Embryophyta</taxon>
        <taxon>Tracheophyta</taxon>
        <taxon>Spermatophyta</taxon>
        <taxon>Magnoliopsida</taxon>
        <taxon>eudicotyledons</taxon>
        <taxon>Gunneridae</taxon>
        <taxon>Pentapetalae</taxon>
        <taxon>rosids</taxon>
        <taxon>malvids</taxon>
        <taxon>Malvales</taxon>
        <taxon>Malvaceae</taxon>
        <taxon>Malvoideae</taxon>
        <taxon>Gossypium</taxon>
    </lineage>
</organism>
<reference evidence="2" key="1">
    <citation type="journal article" date="2020" name="Nat. Genet.">
        <title>Genomic diversifications of five Gossypium allopolyploid species and their impact on cotton improvement.</title>
        <authorList>
            <person name="Chen Z.J."/>
            <person name="Sreedasyam A."/>
            <person name="Ando A."/>
            <person name="Song Q."/>
            <person name="De Santiago L.M."/>
            <person name="Hulse-Kemp A.M."/>
            <person name="Ding M."/>
            <person name="Ye W."/>
            <person name="Kirkbride R.C."/>
            <person name="Jenkins J."/>
            <person name="Plott C."/>
            <person name="Lovell J."/>
            <person name="Lin Y.M."/>
            <person name="Vaughn R."/>
            <person name="Liu B."/>
            <person name="Simpson S."/>
            <person name="Scheffler B.E."/>
            <person name="Wen L."/>
            <person name="Saski C.A."/>
            <person name="Grover C.E."/>
            <person name="Hu G."/>
            <person name="Conover J.L."/>
            <person name="Carlson J.W."/>
            <person name="Shu S."/>
            <person name="Boston L.B."/>
            <person name="Williams M."/>
            <person name="Peterson D.G."/>
            <person name="McGee K."/>
            <person name="Jones D.C."/>
            <person name="Wendel J.F."/>
            <person name="Stelly D.M."/>
            <person name="Grimwood J."/>
            <person name="Schmutz J."/>
        </authorList>
    </citation>
    <scope>NUCLEOTIDE SEQUENCE [LARGE SCALE GENOMIC DNA]</scope>
    <source>
        <strain evidence="2">cv. TM-1</strain>
    </source>
</reference>
<evidence type="ECO:0000259" key="1">
    <source>
        <dbReference type="Pfam" id="PF03732"/>
    </source>
</evidence>
<sequence length="364" mass="41352">MGASYVDACRREFLNLTQGDRTVAEYEAEFLRLNRYARGMVATKYERCVQFGDGLRDGLMVMITPQREWDFGTLVDKAKIAEEVKRAERQNREKGKGKREVEVSNLFQRPKKKVKADGSNRVGALAATRPQFCIDYGRCHQGECWKRIGACFRGLFSSHREAVGRLEVEIVWAVVVEHWAKVMVTLRRGSRHWYIGSTHFDVACTVTKNLGIPIENNSSGITVLSPLGQSIRVNKLFRNVPLEDEEVVIIGERQNYLIKVISALRAEKLVRKDCEAYLAYISVSESEGYSIKDIRIVKDFPDVFPDELSGLPPDREVEFRIELLPGTAPVSISPYRMALKELVEVKAQIQELLDRGIIRLSVSP</sequence>
<reference evidence="3" key="2">
    <citation type="submission" date="2025-08" db="UniProtKB">
        <authorList>
            <consortium name="RefSeq"/>
        </authorList>
    </citation>
    <scope>IDENTIFICATION</scope>
</reference>
<dbReference type="InterPro" id="IPR005162">
    <property type="entry name" value="Retrotrans_gag_dom"/>
</dbReference>
<dbReference type="GeneID" id="107894561"/>
<name>A0A1U8IG30_GOSHI</name>
<protein>
    <recommendedName>
        <fullName evidence="1">Retrotransposon gag domain-containing protein</fullName>
    </recommendedName>
</protein>
<dbReference type="PaxDb" id="3635-A0A1U8IG30"/>
<dbReference type="RefSeq" id="XP_016675313.1">
    <property type="nucleotide sequence ID" value="XM_016819824.2"/>
</dbReference>
<dbReference type="PANTHER" id="PTHR15503">
    <property type="entry name" value="LDOC1 RELATED"/>
    <property type="match status" value="1"/>
</dbReference>
<evidence type="ECO:0000313" key="2">
    <source>
        <dbReference type="Proteomes" id="UP000818029"/>
    </source>
</evidence>
<dbReference type="Proteomes" id="UP000818029">
    <property type="component" value="Chromosome A13"/>
</dbReference>
<dbReference type="PANTHER" id="PTHR15503:SF45">
    <property type="entry name" value="RNA-DIRECTED DNA POLYMERASE HOMOLOG"/>
    <property type="match status" value="1"/>
</dbReference>
<dbReference type="KEGG" id="ghi:107894561"/>